<dbReference type="Gene3D" id="3.40.1280.10">
    <property type="match status" value="1"/>
</dbReference>
<evidence type="ECO:0000313" key="9">
    <source>
        <dbReference type="Proteomes" id="UP000749010"/>
    </source>
</evidence>
<dbReference type="NCBIfam" id="TIGR00050">
    <property type="entry name" value="rRNA_methyl_1"/>
    <property type="match status" value="1"/>
</dbReference>
<comment type="subcellular location">
    <subcellularLocation>
        <location evidence="5">Cytoplasm</location>
    </subcellularLocation>
</comment>
<gene>
    <name evidence="5" type="primary">trmJ</name>
    <name evidence="8" type="ORF">E4Q23_18045</name>
</gene>
<dbReference type="InterPro" id="IPR004384">
    <property type="entry name" value="RNA_MeTrfase_TrmJ/LasT"/>
</dbReference>
<dbReference type="GO" id="GO:0008168">
    <property type="term" value="F:methyltransferase activity"/>
    <property type="evidence" value="ECO:0007669"/>
    <property type="project" value="UniProtKB-KW"/>
</dbReference>
<evidence type="ECO:0000256" key="4">
    <source>
        <dbReference type="ARBA" id="ARBA00022691"/>
    </source>
</evidence>
<comment type="subunit">
    <text evidence="5">Homodimer.</text>
</comment>
<keyword evidence="3" id="KW-0808">Transferase</keyword>
<feature type="region of interest" description="Disordered" evidence="6">
    <location>
        <begin position="252"/>
        <end position="272"/>
    </location>
</feature>
<dbReference type="PANTHER" id="PTHR42786">
    <property type="entry name" value="TRNA/RRNA METHYLTRANSFERASE"/>
    <property type="match status" value="1"/>
</dbReference>
<evidence type="ECO:0000256" key="5">
    <source>
        <dbReference type="RuleBase" id="RU362024"/>
    </source>
</evidence>
<dbReference type="InterPro" id="IPR029028">
    <property type="entry name" value="Alpha/beta_knot_MTases"/>
</dbReference>
<evidence type="ECO:0000259" key="7">
    <source>
        <dbReference type="Pfam" id="PF00588"/>
    </source>
</evidence>
<reference evidence="8 9" key="1">
    <citation type="submission" date="2019-03" db="EMBL/GenBank/DDBJ databases">
        <title>Metabolic reconstructions from genomes of highly enriched 'Candidatus Accumulibacter' and 'Candidatus Competibacter' bioreactor populations.</title>
        <authorList>
            <person name="Annavajhala M.K."/>
            <person name="Welles L."/>
            <person name="Abbas B."/>
            <person name="Sorokin D."/>
            <person name="Park H."/>
            <person name="Van Loosdrecht M."/>
            <person name="Chandran K."/>
        </authorList>
    </citation>
    <scope>NUCLEOTIDE SEQUENCE [LARGE SCALE GENOMIC DNA]</scope>
    <source>
        <strain evidence="8 9">SBR_S</strain>
    </source>
</reference>
<sequence>MNRPAGSHSSGSPLAHIRVVLSHTSHPGNIGAAARAMKTMGLSRLSLVNPKHFPDPQAVARAADADDILEQAQLCSSLDEALAGTVQVYALSARHRNLGPPALPAREAATDILGWAGEGEVALLFGNETAGLSNAEVQRCQRTVFIPANPDYSSLNLASAVQLLCYELRLAAFDGRPPVVTRAVPFASPPAAHEDVERFYLHLERVMISSGFLDPQRPRRLLPKLRRLFGRAELERDEINILRGLLDAVERKASPGDAPRAIPGESLGSTAK</sequence>
<comment type="caution">
    <text evidence="8">The sequence shown here is derived from an EMBL/GenBank/DDBJ whole genome shotgun (WGS) entry which is preliminary data.</text>
</comment>
<dbReference type="Pfam" id="PF00588">
    <property type="entry name" value="SpoU_methylase"/>
    <property type="match status" value="1"/>
</dbReference>
<dbReference type="GO" id="GO:0032259">
    <property type="term" value="P:methylation"/>
    <property type="evidence" value="ECO:0007669"/>
    <property type="project" value="UniProtKB-KW"/>
</dbReference>
<keyword evidence="9" id="KW-1185">Reference proteome</keyword>
<evidence type="ECO:0000256" key="1">
    <source>
        <dbReference type="ARBA" id="ARBA00007228"/>
    </source>
</evidence>
<dbReference type="InterPro" id="IPR001537">
    <property type="entry name" value="SpoU_MeTrfase"/>
</dbReference>
<keyword evidence="5" id="KW-0963">Cytoplasm</keyword>
<comment type="catalytic activity">
    <reaction evidence="5">
        <text>uridine(32) in tRNA + S-adenosyl-L-methionine = 2'-O-methyluridine(32) in tRNA + S-adenosyl-L-homocysteine + H(+)</text>
        <dbReference type="Rhea" id="RHEA:42936"/>
        <dbReference type="Rhea" id="RHEA-COMP:10107"/>
        <dbReference type="Rhea" id="RHEA-COMP:10290"/>
        <dbReference type="ChEBI" id="CHEBI:15378"/>
        <dbReference type="ChEBI" id="CHEBI:57856"/>
        <dbReference type="ChEBI" id="CHEBI:59789"/>
        <dbReference type="ChEBI" id="CHEBI:65315"/>
        <dbReference type="ChEBI" id="CHEBI:74478"/>
        <dbReference type="EC" id="2.1.1.200"/>
    </reaction>
</comment>
<proteinExistence type="inferred from homology"/>
<evidence type="ECO:0000256" key="2">
    <source>
        <dbReference type="ARBA" id="ARBA00022603"/>
    </source>
</evidence>
<protein>
    <recommendedName>
        <fullName evidence="5">tRNA (cytidine/uridine-2'-O-)-methyltransferase TrmJ</fullName>
        <ecNumber evidence="5">2.1.1.200</ecNumber>
    </recommendedName>
    <alternativeName>
        <fullName evidence="5">tRNA (cytidine(32)/uridine(32)-2'-O)-methyltransferase</fullName>
    </alternativeName>
    <alternativeName>
        <fullName evidence="5">tRNA Cm32/Um32 methyltransferase</fullName>
    </alternativeName>
</protein>
<dbReference type="Proteomes" id="UP000749010">
    <property type="component" value="Unassembled WGS sequence"/>
</dbReference>
<evidence type="ECO:0000313" key="8">
    <source>
        <dbReference type="EMBL" id="NMQ29501.1"/>
    </source>
</evidence>
<dbReference type="EMBL" id="SPMY01000057">
    <property type="protein sequence ID" value="NMQ29501.1"/>
    <property type="molecule type" value="Genomic_DNA"/>
</dbReference>
<evidence type="ECO:0000256" key="3">
    <source>
        <dbReference type="ARBA" id="ARBA00022679"/>
    </source>
</evidence>
<dbReference type="InterPro" id="IPR029026">
    <property type="entry name" value="tRNA_m1G_MTases_N"/>
</dbReference>
<evidence type="ECO:0000256" key="6">
    <source>
        <dbReference type="SAM" id="MobiDB-lite"/>
    </source>
</evidence>
<keyword evidence="4 5" id="KW-0949">S-adenosyl-L-methionine</keyword>
<comment type="catalytic activity">
    <reaction evidence="5">
        <text>cytidine(32) in tRNA + S-adenosyl-L-methionine = 2'-O-methylcytidine(32) in tRNA + S-adenosyl-L-homocysteine + H(+)</text>
        <dbReference type="Rhea" id="RHEA:42932"/>
        <dbReference type="Rhea" id="RHEA-COMP:10288"/>
        <dbReference type="Rhea" id="RHEA-COMP:10289"/>
        <dbReference type="ChEBI" id="CHEBI:15378"/>
        <dbReference type="ChEBI" id="CHEBI:57856"/>
        <dbReference type="ChEBI" id="CHEBI:59789"/>
        <dbReference type="ChEBI" id="CHEBI:74495"/>
        <dbReference type="ChEBI" id="CHEBI:82748"/>
        <dbReference type="EC" id="2.1.1.200"/>
    </reaction>
</comment>
<name>A0ABX1TZ02_9PROT</name>
<dbReference type="PANTHER" id="PTHR42786:SF2">
    <property type="entry name" value="TRNA (CYTIDINE_URIDINE-2'-O-)-METHYLTRANSFERASE TRMJ"/>
    <property type="match status" value="1"/>
</dbReference>
<comment type="function">
    <text evidence="5">Catalyzes the formation of 2'O-methylated cytidine (Cm32) or 2'O-methylated uridine (Um32) at position 32 in tRNA.</text>
</comment>
<organism evidence="8 9">
    <name type="scientific">Candidatus Accumulibacter phosphatis</name>
    <dbReference type="NCBI Taxonomy" id="327160"/>
    <lineage>
        <taxon>Bacteria</taxon>
        <taxon>Pseudomonadati</taxon>
        <taxon>Pseudomonadota</taxon>
        <taxon>Betaproteobacteria</taxon>
        <taxon>Candidatus Accumulibacter</taxon>
    </lineage>
</organism>
<dbReference type="PIRSF" id="PIRSF004808">
    <property type="entry name" value="LasT"/>
    <property type="match status" value="1"/>
</dbReference>
<feature type="domain" description="tRNA/rRNA methyltransferase SpoU type" evidence="7">
    <location>
        <begin position="17"/>
        <end position="166"/>
    </location>
</feature>
<dbReference type="RefSeq" id="WP_169067961.1">
    <property type="nucleotide sequence ID" value="NZ_SPMY01000057.1"/>
</dbReference>
<keyword evidence="2 5" id="KW-0489">Methyltransferase</keyword>
<dbReference type="EC" id="2.1.1.200" evidence="5"/>
<keyword evidence="5" id="KW-0819">tRNA processing</keyword>
<dbReference type="CDD" id="cd18093">
    <property type="entry name" value="SpoU-like_TrmJ"/>
    <property type="match status" value="1"/>
</dbReference>
<comment type="similarity">
    <text evidence="1">Belongs to the class IV-like SAM-binding methyltransferase superfamily. RNA methyltransferase TrmH family.</text>
</comment>
<dbReference type="SUPFAM" id="SSF75217">
    <property type="entry name" value="alpha/beta knot"/>
    <property type="match status" value="1"/>
</dbReference>
<dbReference type="Gene3D" id="1.10.8.590">
    <property type="match status" value="1"/>
</dbReference>
<accession>A0ABX1TZ02</accession>